<dbReference type="EMBL" id="JAWNGG020000278">
    <property type="protein sequence ID" value="KAK9295208.1"/>
    <property type="molecule type" value="Genomic_DNA"/>
</dbReference>
<evidence type="ECO:0000313" key="2">
    <source>
        <dbReference type="Proteomes" id="UP001432146"/>
    </source>
</evidence>
<proteinExistence type="predicted"/>
<sequence length="32" mass="3895">MHNRDVEEHKKITLVAVIFINLQDKIRRSQVY</sequence>
<accession>A0AAW0ZCU3</accession>
<dbReference type="Proteomes" id="UP001432146">
    <property type="component" value="Unassembled WGS sequence"/>
</dbReference>
<name>A0AAW0ZCU3_9HYME</name>
<evidence type="ECO:0000313" key="1">
    <source>
        <dbReference type="EMBL" id="KAK9295208.1"/>
    </source>
</evidence>
<protein>
    <submittedName>
        <fullName evidence="1">Uncharacterized protein</fullName>
    </submittedName>
</protein>
<reference evidence="1 2" key="1">
    <citation type="submission" date="2024-05" db="EMBL/GenBank/DDBJ databases">
        <title>The nuclear and mitochondrial genome assemblies of Tetragonisca angustula (Apidae: Meliponini), a tiny yet remarkable pollinator in the Neotropics.</title>
        <authorList>
            <person name="Ferrari R."/>
            <person name="Ricardo P.C."/>
            <person name="Dias F.C."/>
            <person name="Araujo N.S."/>
            <person name="Soares D.O."/>
            <person name="Zhou Q.-S."/>
            <person name="Zhu C.-D."/>
            <person name="Coutinho L."/>
            <person name="Airas M.C."/>
            <person name="Batista T.M."/>
        </authorList>
    </citation>
    <scope>NUCLEOTIDE SEQUENCE [LARGE SCALE GENOMIC DNA]</scope>
    <source>
        <strain evidence="1">ASF017062</strain>
        <tissue evidence="1">Abdomen</tissue>
    </source>
</reference>
<organism evidence="1 2">
    <name type="scientific">Tetragonisca angustula</name>
    <dbReference type="NCBI Taxonomy" id="166442"/>
    <lineage>
        <taxon>Eukaryota</taxon>
        <taxon>Metazoa</taxon>
        <taxon>Ecdysozoa</taxon>
        <taxon>Arthropoda</taxon>
        <taxon>Hexapoda</taxon>
        <taxon>Insecta</taxon>
        <taxon>Pterygota</taxon>
        <taxon>Neoptera</taxon>
        <taxon>Endopterygota</taxon>
        <taxon>Hymenoptera</taxon>
        <taxon>Apocrita</taxon>
        <taxon>Aculeata</taxon>
        <taxon>Apoidea</taxon>
        <taxon>Anthophila</taxon>
        <taxon>Apidae</taxon>
        <taxon>Tetragonisca</taxon>
    </lineage>
</organism>
<keyword evidence="2" id="KW-1185">Reference proteome</keyword>
<gene>
    <name evidence="1" type="ORF">QLX08_010401</name>
</gene>
<comment type="caution">
    <text evidence="1">The sequence shown here is derived from an EMBL/GenBank/DDBJ whole genome shotgun (WGS) entry which is preliminary data.</text>
</comment>
<dbReference type="AlphaFoldDB" id="A0AAW0ZCU3"/>